<proteinExistence type="predicted"/>
<organism evidence="1 2">
    <name type="scientific">Puia dinghuensis</name>
    <dbReference type="NCBI Taxonomy" id="1792502"/>
    <lineage>
        <taxon>Bacteria</taxon>
        <taxon>Pseudomonadati</taxon>
        <taxon>Bacteroidota</taxon>
        <taxon>Chitinophagia</taxon>
        <taxon>Chitinophagales</taxon>
        <taxon>Chitinophagaceae</taxon>
        <taxon>Puia</taxon>
    </lineage>
</organism>
<evidence type="ECO:0000313" key="2">
    <source>
        <dbReference type="Proteomes" id="UP000607559"/>
    </source>
</evidence>
<keyword evidence="2" id="KW-1185">Reference proteome</keyword>
<dbReference type="AlphaFoldDB" id="A0A8J2XUE3"/>
<gene>
    <name evidence="1" type="ORF">GCM10011511_56360</name>
</gene>
<dbReference type="Proteomes" id="UP000607559">
    <property type="component" value="Unassembled WGS sequence"/>
</dbReference>
<reference evidence="1" key="1">
    <citation type="journal article" date="2014" name="Int. J. Syst. Evol. Microbiol.">
        <title>Complete genome sequence of Corynebacterium casei LMG S-19264T (=DSM 44701T), isolated from a smear-ripened cheese.</title>
        <authorList>
            <consortium name="US DOE Joint Genome Institute (JGI-PGF)"/>
            <person name="Walter F."/>
            <person name="Albersmeier A."/>
            <person name="Kalinowski J."/>
            <person name="Ruckert C."/>
        </authorList>
    </citation>
    <scope>NUCLEOTIDE SEQUENCE</scope>
    <source>
        <strain evidence="1">CGMCC 1.15448</strain>
    </source>
</reference>
<accession>A0A8J2XUE3</accession>
<name>A0A8J2XUE3_9BACT</name>
<dbReference type="EMBL" id="BMJC01000008">
    <property type="protein sequence ID" value="GGB25135.1"/>
    <property type="molecule type" value="Genomic_DNA"/>
</dbReference>
<reference evidence="1" key="2">
    <citation type="submission" date="2020-09" db="EMBL/GenBank/DDBJ databases">
        <authorList>
            <person name="Sun Q."/>
            <person name="Zhou Y."/>
        </authorList>
    </citation>
    <scope>NUCLEOTIDE SEQUENCE</scope>
    <source>
        <strain evidence="1">CGMCC 1.15448</strain>
    </source>
</reference>
<evidence type="ECO:0000313" key="1">
    <source>
        <dbReference type="EMBL" id="GGB25135.1"/>
    </source>
</evidence>
<protein>
    <submittedName>
        <fullName evidence="1">Uncharacterized protein</fullName>
    </submittedName>
</protein>
<sequence>MAHLAFPTDYYYLLNLKLLFMGLMHEMVKYRIEEWAGKGKRISFRLAWYTVNAEQLDGMIWLLMKGNRSKEEIMVSLKVSVAFVEGMHKTLKPKKAV</sequence>
<comment type="caution">
    <text evidence="1">The sequence shown here is derived from an EMBL/GenBank/DDBJ whole genome shotgun (WGS) entry which is preliminary data.</text>
</comment>